<evidence type="ECO:0000259" key="7">
    <source>
        <dbReference type="PROSITE" id="PS50157"/>
    </source>
</evidence>
<evidence type="ECO:0000256" key="6">
    <source>
        <dbReference type="SAM" id="MobiDB-lite"/>
    </source>
</evidence>
<gene>
    <name evidence="8" type="ORF">BaRGS_00040053</name>
</gene>
<proteinExistence type="predicted"/>
<feature type="compositionally biased region" description="Low complexity" evidence="6">
    <location>
        <begin position="156"/>
        <end position="165"/>
    </location>
</feature>
<feature type="compositionally biased region" description="Low complexity" evidence="6">
    <location>
        <begin position="7"/>
        <end position="21"/>
    </location>
</feature>
<evidence type="ECO:0000256" key="2">
    <source>
        <dbReference type="ARBA" id="ARBA00022737"/>
    </source>
</evidence>
<dbReference type="AlphaFoldDB" id="A0ABD0J1N0"/>
<dbReference type="Gene3D" id="3.30.160.60">
    <property type="entry name" value="Classic Zinc Finger"/>
    <property type="match status" value="4"/>
</dbReference>
<comment type="caution">
    <text evidence="8">The sequence shown here is derived from an EMBL/GenBank/DDBJ whole genome shotgun (WGS) entry which is preliminary data.</text>
</comment>
<feature type="region of interest" description="Disordered" evidence="6">
    <location>
        <begin position="103"/>
        <end position="131"/>
    </location>
</feature>
<dbReference type="Proteomes" id="UP001519460">
    <property type="component" value="Unassembled WGS sequence"/>
</dbReference>
<feature type="domain" description="C2H2-type" evidence="7">
    <location>
        <begin position="576"/>
        <end position="604"/>
    </location>
</feature>
<dbReference type="EMBL" id="JACVVK020000754">
    <property type="protein sequence ID" value="KAK7449144.1"/>
    <property type="molecule type" value="Genomic_DNA"/>
</dbReference>
<evidence type="ECO:0000313" key="8">
    <source>
        <dbReference type="EMBL" id="KAK7449144.1"/>
    </source>
</evidence>
<dbReference type="PANTHER" id="PTHR24379:SF121">
    <property type="entry name" value="C2H2-TYPE DOMAIN-CONTAINING PROTEIN"/>
    <property type="match status" value="1"/>
</dbReference>
<dbReference type="FunFam" id="3.30.160.60:FF:000340">
    <property type="entry name" value="zinc finger protein 473 isoform X1"/>
    <property type="match status" value="1"/>
</dbReference>
<feature type="domain" description="C2H2-type" evidence="7">
    <location>
        <begin position="608"/>
        <end position="636"/>
    </location>
</feature>
<evidence type="ECO:0000256" key="4">
    <source>
        <dbReference type="ARBA" id="ARBA00022833"/>
    </source>
</evidence>
<evidence type="ECO:0000313" key="9">
    <source>
        <dbReference type="Proteomes" id="UP001519460"/>
    </source>
</evidence>
<feature type="region of interest" description="Disordered" evidence="6">
    <location>
        <begin position="395"/>
        <end position="422"/>
    </location>
</feature>
<feature type="compositionally biased region" description="Polar residues" evidence="6">
    <location>
        <begin position="407"/>
        <end position="417"/>
    </location>
</feature>
<feature type="domain" description="C2H2-type" evidence="7">
    <location>
        <begin position="685"/>
        <end position="713"/>
    </location>
</feature>
<feature type="domain" description="C2H2-type" evidence="7">
    <location>
        <begin position="447"/>
        <end position="474"/>
    </location>
</feature>
<sequence>MQPKLFPVSTTATASAPSASSLPAGTVTDIQLSFPIDFIKEWLNASHQMWTARVANCSDTEPSCSNLKGNAVAVVSSGHRGLGSDGGTVVSTDTLLHCAYESESASPCHSPEGSQSVSPASEHDVTQQKGAAAVHDLVHTHPVKTELSVSSPADHSSSCSTDISSQTVMHTTQPVATSIGRDGASQSIVMSSPSHQQQSDLAIVVTQSSSCMVLKLTSTSGLRVEEGHLHITLVDMEKAKSAVHLENAGEAAKLAVPVVSAVLQDMSPQVTVKRKRGRPRKKVVTDGTGVGKGRYSLRGKKLPASIFGYSDSEEEDMAESTEAITLHMPLPHSLLGGGADTDEDTVHAALDMGNTDALATTTTVAAVSLSTTTDTTTSTTPTIAAAMLDETMHPKKQRKLEEEKGDSTFSPQTTSNGMKKLRRKKLKLDVAGVPKFNRRKRNNLKLAECKYCHRKFCDYTGVSMHVKKFHGDRPDLQHEDKEHYKKGSFPCTQCGKMWPNVASLKAHVRTVHLVQGKQHACSECPAHFKWTATLKQHVQEVHGGSVKGMSCDVCGKTFYRRSQLNRHMTIHRPGEFECTLCGRQFGFLNNLHRHTAIVHPQEPAEEKFHCSYCGKGFFRKAALISHVEKVHFSLFPYNCSVCKTGFPRAGALEKHMVSEHKEVGFKAPVGRRPHFKYNRGGQEILCCSFCGGKFHYKTQLMDHIHSTHGDTFPCQCHICQQGFLEQRFLIVHLWQAHQIHATLDTSSSPVTGEVGVVKEGEGGKSEVNCYVQEDGTVAVTSTALSSSILTTPTLMDAAAVSTSKRRLTPTHNPLQPPLLVVSADSDAGSDVIRVVDADQENMLL</sequence>
<feature type="non-terminal residue" evidence="8">
    <location>
        <position position="844"/>
    </location>
</feature>
<feature type="compositionally biased region" description="Polar residues" evidence="6">
    <location>
        <begin position="103"/>
        <end position="119"/>
    </location>
</feature>
<feature type="domain" description="C2H2-type" evidence="7">
    <location>
        <begin position="519"/>
        <end position="547"/>
    </location>
</feature>
<dbReference type="InterPro" id="IPR036236">
    <property type="entry name" value="Znf_C2H2_sf"/>
</dbReference>
<dbReference type="SMART" id="SM00355">
    <property type="entry name" value="ZnF_C2H2"/>
    <property type="match status" value="9"/>
</dbReference>
<organism evidence="8 9">
    <name type="scientific">Batillaria attramentaria</name>
    <dbReference type="NCBI Taxonomy" id="370345"/>
    <lineage>
        <taxon>Eukaryota</taxon>
        <taxon>Metazoa</taxon>
        <taxon>Spiralia</taxon>
        <taxon>Lophotrochozoa</taxon>
        <taxon>Mollusca</taxon>
        <taxon>Gastropoda</taxon>
        <taxon>Caenogastropoda</taxon>
        <taxon>Sorbeoconcha</taxon>
        <taxon>Cerithioidea</taxon>
        <taxon>Batillariidae</taxon>
        <taxon>Batillaria</taxon>
    </lineage>
</organism>
<evidence type="ECO:0000256" key="1">
    <source>
        <dbReference type="ARBA" id="ARBA00022723"/>
    </source>
</evidence>
<dbReference type="InterPro" id="IPR013087">
    <property type="entry name" value="Znf_C2H2_type"/>
</dbReference>
<evidence type="ECO:0000256" key="3">
    <source>
        <dbReference type="ARBA" id="ARBA00022771"/>
    </source>
</evidence>
<protein>
    <recommendedName>
        <fullName evidence="7">C2H2-type domain-containing protein</fullName>
    </recommendedName>
</protein>
<feature type="region of interest" description="Disordered" evidence="6">
    <location>
        <begin position="1"/>
        <end position="21"/>
    </location>
</feature>
<feature type="domain" description="C2H2-type" evidence="7">
    <location>
        <begin position="489"/>
        <end position="517"/>
    </location>
</feature>
<dbReference type="PROSITE" id="PS50157">
    <property type="entry name" value="ZINC_FINGER_C2H2_2"/>
    <property type="match status" value="8"/>
</dbReference>
<keyword evidence="2" id="KW-0677">Repeat</keyword>
<dbReference type="SUPFAM" id="SSF57667">
    <property type="entry name" value="beta-beta-alpha zinc fingers"/>
    <property type="match status" value="4"/>
</dbReference>
<keyword evidence="3 5" id="KW-0863">Zinc-finger</keyword>
<dbReference type="Pfam" id="PF00096">
    <property type="entry name" value="zf-C2H2"/>
    <property type="match status" value="3"/>
</dbReference>
<dbReference type="GO" id="GO:0005634">
    <property type="term" value="C:nucleus"/>
    <property type="evidence" value="ECO:0007669"/>
    <property type="project" value="UniProtKB-ARBA"/>
</dbReference>
<keyword evidence="9" id="KW-1185">Reference proteome</keyword>
<accession>A0ABD0J1N0</accession>
<dbReference type="PROSITE" id="PS00028">
    <property type="entry name" value="ZINC_FINGER_C2H2_1"/>
    <property type="match status" value="9"/>
</dbReference>
<keyword evidence="1" id="KW-0479">Metal-binding</keyword>
<keyword evidence="4" id="KW-0862">Zinc</keyword>
<name>A0ABD0J1N0_9CAEN</name>
<feature type="region of interest" description="Disordered" evidence="6">
    <location>
        <begin position="145"/>
        <end position="168"/>
    </location>
</feature>
<evidence type="ECO:0000256" key="5">
    <source>
        <dbReference type="PROSITE-ProRule" id="PRU00042"/>
    </source>
</evidence>
<feature type="domain" description="C2H2-type" evidence="7">
    <location>
        <begin position="549"/>
        <end position="571"/>
    </location>
</feature>
<dbReference type="PANTHER" id="PTHR24379">
    <property type="entry name" value="KRAB AND ZINC FINGER DOMAIN-CONTAINING"/>
    <property type="match status" value="1"/>
</dbReference>
<dbReference type="GO" id="GO:0008270">
    <property type="term" value="F:zinc ion binding"/>
    <property type="evidence" value="ECO:0007669"/>
    <property type="project" value="UniProtKB-KW"/>
</dbReference>
<feature type="domain" description="C2H2-type" evidence="7">
    <location>
        <begin position="637"/>
        <end position="660"/>
    </location>
</feature>
<reference evidence="8 9" key="1">
    <citation type="journal article" date="2023" name="Sci. Data">
        <title>Genome assembly of the Korean intertidal mud-creeper Batillaria attramentaria.</title>
        <authorList>
            <person name="Patra A.K."/>
            <person name="Ho P.T."/>
            <person name="Jun S."/>
            <person name="Lee S.J."/>
            <person name="Kim Y."/>
            <person name="Won Y.J."/>
        </authorList>
    </citation>
    <scope>NUCLEOTIDE SEQUENCE [LARGE SCALE GENOMIC DNA]</scope>
    <source>
        <strain evidence="8">Wonlab-2016</strain>
    </source>
</reference>